<comment type="caution">
    <text evidence="2">The sequence shown here is derived from an EMBL/GenBank/DDBJ whole genome shotgun (WGS) entry which is preliminary data.</text>
</comment>
<sequence length="59" mass="6752">MLKAGERNRLTSPGSTENPKQEESKEDHTKTLMPRAENKERILISAREKQLVTYKGVLI</sequence>
<dbReference type="Proteomes" id="UP001177744">
    <property type="component" value="Unassembled WGS sequence"/>
</dbReference>
<feature type="compositionally biased region" description="Basic and acidic residues" evidence="1">
    <location>
        <begin position="19"/>
        <end position="40"/>
    </location>
</feature>
<evidence type="ECO:0000313" key="2">
    <source>
        <dbReference type="EMBL" id="KAK1346571.1"/>
    </source>
</evidence>
<name>A0AA40IC02_CNENI</name>
<evidence type="ECO:0000313" key="3">
    <source>
        <dbReference type="Proteomes" id="UP001177744"/>
    </source>
</evidence>
<organism evidence="2 3">
    <name type="scientific">Cnephaeus nilssonii</name>
    <name type="common">Northern bat</name>
    <name type="synonym">Eptesicus nilssonii</name>
    <dbReference type="NCBI Taxonomy" id="3371016"/>
    <lineage>
        <taxon>Eukaryota</taxon>
        <taxon>Metazoa</taxon>
        <taxon>Chordata</taxon>
        <taxon>Craniata</taxon>
        <taxon>Vertebrata</taxon>
        <taxon>Euteleostomi</taxon>
        <taxon>Mammalia</taxon>
        <taxon>Eutheria</taxon>
        <taxon>Laurasiatheria</taxon>
        <taxon>Chiroptera</taxon>
        <taxon>Yangochiroptera</taxon>
        <taxon>Vespertilionidae</taxon>
        <taxon>Cnephaeus</taxon>
    </lineage>
</organism>
<reference evidence="2" key="1">
    <citation type="submission" date="2023-06" db="EMBL/GenBank/DDBJ databases">
        <title>Reference genome for the Northern bat (Eptesicus nilssonii), a most northern bat species.</title>
        <authorList>
            <person name="Laine V.N."/>
            <person name="Pulliainen A.T."/>
            <person name="Lilley T.M."/>
        </authorList>
    </citation>
    <scope>NUCLEOTIDE SEQUENCE</scope>
    <source>
        <strain evidence="2">BLF_Eptnil</strain>
        <tissue evidence="2">Kidney</tissue>
    </source>
</reference>
<protein>
    <submittedName>
        <fullName evidence="2">Uncharacterized protein</fullName>
    </submittedName>
</protein>
<gene>
    <name evidence="2" type="ORF">QTO34_000428</name>
</gene>
<accession>A0AA40IC02</accession>
<dbReference type="AlphaFoldDB" id="A0AA40IC02"/>
<proteinExistence type="predicted"/>
<keyword evidence="3" id="KW-1185">Reference proteome</keyword>
<feature type="region of interest" description="Disordered" evidence="1">
    <location>
        <begin position="1"/>
        <end position="40"/>
    </location>
</feature>
<dbReference type="EMBL" id="JAULJE010000001">
    <property type="protein sequence ID" value="KAK1346571.1"/>
    <property type="molecule type" value="Genomic_DNA"/>
</dbReference>
<evidence type="ECO:0000256" key="1">
    <source>
        <dbReference type="SAM" id="MobiDB-lite"/>
    </source>
</evidence>